<accession>A0AA38FJQ0</accession>
<dbReference type="PANTHER" id="PTHR47726">
    <property type="entry name" value="NAD(P)H-QUINONE OXIDOREDUCTASE SUBUNIT U, CHLOROPLASTIC"/>
    <property type="match status" value="1"/>
</dbReference>
<dbReference type="AlphaFoldDB" id="A0AA38FJQ0"/>
<evidence type="ECO:0000259" key="2">
    <source>
        <dbReference type="PROSITE" id="PS50076"/>
    </source>
</evidence>
<evidence type="ECO:0000256" key="1">
    <source>
        <dbReference type="SAM" id="Coils"/>
    </source>
</evidence>
<dbReference type="GO" id="GO:0009535">
    <property type="term" value="C:chloroplast thylakoid membrane"/>
    <property type="evidence" value="ECO:0007669"/>
    <property type="project" value="InterPro"/>
</dbReference>
<dbReference type="InterPro" id="IPR001623">
    <property type="entry name" value="DnaJ_domain"/>
</dbReference>
<dbReference type="Proteomes" id="UP000824469">
    <property type="component" value="Unassembled WGS sequence"/>
</dbReference>
<sequence length="186" mass="20892">VVSVDHYARLGIPRGCSFAEVNEAFTRKCQGLTQQELDEEKVQSKLQDLKESHEILASEEERRFYDWSLARAENQERYVWPYEVDITQRSSAPGPPKDGGADGRMVVGVVGKSTGVVSRGRVWTAVQSTKEMQVRDGIGGWEDVRISNSLEKKRGMVMSEGGMENIDTGSRLCRGWLKDDIDSHKD</sequence>
<dbReference type="Gene3D" id="1.10.287.110">
    <property type="entry name" value="DnaJ domain"/>
    <property type="match status" value="1"/>
</dbReference>
<evidence type="ECO:0000313" key="3">
    <source>
        <dbReference type="EMBL" id="KAH9305219.1"/>
    </source>
</evidence>
<dbReference type="PROSITE" id="PS50076">
    <property type="entry name" value="DNAJ_2"/>
    <property type="match status" value="1"/>
</dbReference>
<keyword evidence="4" id="KW-1185">Reference proteome</keyword>
<feature type="non-terminal residue" evidence="3">
    <location>
        <position position="1"/>
    </location>
</feature>
<organism evidence="3 4">
    <name type="scientific">Taxus chinensis</name>
    <name type="common">Chinese yew</name>
    <name type="synonym">Taxus wallichiana var. chinensis</name>
    <dbReference type="NCBI Taxonomy" id="29808"/>
    <lineage>
        <taxon>Eukaryota</taxon>
        <taxon>Viridiplantae</taxon>
        <taxon>Streptophyta</taxon>
        <taxon>Embryophyta</taxon>
        <taxon>Tracheophyta</taxon>
        <taxon>Spermatophyta</taxon>
        <taxon>Pinopsida</taxon>
        <taxon>Pinidae</taxon>
        <taxon>Conifers II</taxon>
        <taxon>Cupressales</taxon>
        <taxon>Taxaceae</taxon>
        <taxon>Taxus</taxon>
    </lineage>
</organism>
<dbReference type="InterPro" id="IPR044199">
    <property type="entry name" value="NdhU_chloroplastic"/>
</dbReference>
<reference evidence="3 4" key="1">
    <citation type="journal article" date="2021" name="Nat. Plants">
        <title>The Taxus genome provides insights into paclitaxel biosynthesis.</title>
        <authorList>
            <person name="Xiong X."/>
            <person name="Gou J."/>
            <person name="Liao Q."/>
            <person name="Li Y."/>
            <person name="Zhou Q."/>
            <person name="Bi G."/>
            <person name="Li C."/>
            <person name="Du R."/>
            <person name="Wang X."/>
            <person name="Sun T."/>
            <person name="Guo L."/>
            <person name="Liang H."/>
            <person name="Lu P."/>
            <person name="Wu Y."/>
            <person name="Zhang Z."/>
            <person name="Ro D.K."/>
            <person name="Shang Y."/>
            <person name="Huang S."/>
            <person name="Yan J."/>
        </authorList>
    </citation>
    <scope>NUCLEOTIDE SEQUENCE [LARGE SCALE GENOMIC DNA]</scope>
    <source>
        <strain evidence="3">Ta-2019</strain>
    </source>
</reference>
<dbReference type="InterPro" id="IPR036869">
    <property type="entry name" value="J_dom_sf"/>
</dbReference>
<proteinExistence type="predicted"/>
<dbReference type="EMBL" id="JAHRHJ020000008">
    <property type="protein sequence ID" value="KAH9305219.1"/>
    <property type="molecule type" value="Genomic_DNA"/>
</dbReference>
<name>A0AA38FJQ0_TAXCH</name>
<keyword evidence="1" id="KW-0175">Coiled coil</keyword>
<dbReference type="GO" id="GO:0010598">
    <property type="term" value="C:NAD(P)H dehydrogenase complex (plastoquinone)"/>
    <property type="evidence" value="ECO:0007669"/>
    <property type="project" value="InterPro"/>
</dbReference>
<protein>
    <recommendedName>
        <fullName evidence="2">J domain-containing protein</fullName>
    </recommendedName>
</protein>
<feature type="domain" description="J" evidence="2">
    <location>
        <begin position="5"/>
        <end position="69"/>
    </location>
</feature>
<dbReference type="PANTHER" id="PTHR47726:SF1">
    <property type="entry name" value="NAD(P)H-QUINONE OXIDOREDUCTASE SUBUNIT U, CHLOROPLASTIC"/>
    <property type="match status" value="1"/>
</dbReference>
<feature type="coiled-coil region" evidence="1">
    <location>
        <begin position="32"/>
        <end position="59"/>
    </location>
</feature>
<comment type="caution">
    <text evidence="3">The sequence shown here is derived from an EMBL/GenBank/DDBJ whole genome shotgun (WGS) entry which is preliminary data.</text>
</comment>
<evidence type="ECO:0000313" key="4">
    <source>
        <dbReference type="Proteomes" id="UP000824469"/>
    </source>
</evidence>
<gene>
    <name evidence="3" type="ORF">KI387_009623</name>
</gene>
<dbReference type="SUPFAM" id="SSF46565">
    <property type="entry name" value="Chaperone J-domain"/>
    <property type="match status" value="1"/>
</dbReference>